<name>A0A916U0L8_9ACTN</name>
<feature type="coiled-coil region" evidence="1">
    <location>
        <begin position="179"/>
        <end position="219"/>
    </location>
</feature>
<sequence length="407" mass="42132">MGSSRKNTVLIVASIAVLALVVGLVAGMQITSPADAASRTAPPDATDVAVPVERRALVNQVVARADASFEGAIDVLIEPGEAGAKAVVTGQVPEAGDQLNEGAAVLEVVGRPVIALEGELPMYRTLSPGMRGPDVLQLEQALSRLGLNPGYIDNVYTGDTARAVAGMYQRIGYAAPPMSPDIEAELDAARQAVREAERMEDAGDVLDEARARLGEAQAQAGTPLPISEVQYFPTLPRRVDDVKVRRGDVLESAPVMTASGADMVLTARINDVSGELIAEGDEAIFDLPRGGTATGTVTDVRDASGSGGYEVSIEPGELTPEQVDALRGSNVRVTIPVASTEGEVLVVPLAALTAGPGGESRIELQDDDGVTTLVRVNVGLSAQGFAEVTPAEGEPRFDAGDLVVVGR</sequence>
<proteinExistence type="predicted"/>
<dbReference type="Proteomes" id="UP000641514">
    <property type="component" value="Unassembled WGS sequence"/>
</dbReference>
<dbReference type="AlphaFoldDB" id="A0A916U0L8"/>
<evidence type="ECO:0008006" key="4">
    <source>
        <dbReference type="Google" id="ProtNLM"/>
    </source>
</evidence>
<dbReference type="EMBL" id="BMJH01000001">
    <property type="protein sequence ID" value="GGC54647.1"/>
    <property type="molecule type" value="Genomic_DNA"/>
</dbReference>
<protein>
    <recommendedName>
        <fullName evidence="4">Peptidoglycan binding-like domain-containing protein</fullName>
    </recommendedName>
</protein>
<evidence type="ECO:0000256" key="1">
    <source>
        <dbReference type="SAM" id="Coils"/>
    </source>
</evidence>
<reference evidence="2" key="1">
    <citation type="journal article" date="2014" name="Int. J. Syst. Evol. Microbiol.">
        <title>Complete genome sequence of Corynebacterium casei LMG S-19264T (=DSM 44701T), isolated from a smear-ripened cheese.</title>
        <authorList>
            <consortium name="US DOE Joint Genome Institute (JGI-PGF)"/>
            <person name="Walter F."/>
            <person name="Albersmeier A."/>
            <person name="Kalinowski J."/>
            <person name="Ruckert C."/>
        </authorList>
    </citation>
    <scope>NUCLEOTIDE SEQUENCE</scope>
    <source>
        <strain evidence="2">CGMCC 1.15478</strain>
    </source>
</reference>
<accession>A0A916U0L8</accession>
<dbReference type="SUPFAM" id="SSF47090">
    <property type="entry name" value="PGBD-like"/>
    <property type="match status" value="1"/>
</dbReference>
<gene>
    <name evidence="2" type="ORF">GCM10011410_03770</name>
</gene>
<dbReference type="InterPro" id="IPR036366">
    <property type="entry name" value="PGBDSf"/>
</dbReference>
<dbReference type="Gene3D" id="1.10.101.10">
    <property type="entry name" value="PGBD-like superfamily/PGBD"/>
    <property type="match status" value="1"/>
</dbReference>
<organism evidence="2 3">
    <name type="scientific">Hoyosella rhizosphaerae</name>
    <dbReference type="NCBI Taxonomy" id="1755582"/>
    <lineage>
        <taxon>Bacteria</taxon>
        <taxon>Bacillati</taxon>
        <taxon>Actinomycetota</taxon>
        <taxon>Actinomycetes</taxon>
        <taxon>Mycobacteriales</taxon>
        <taxon>Hoyosellaceae</taxon>
        <taxon>Hoyosella</taxon>
    </lineage>
</organism>
<reference evidence="2" key="2">
    <citation type="submission" date="2020-09" db="EMBL/GenBank/DDBJ databases">
        <authorList>
            <person name="Sun Q."/>
            <person name="Zhou Y."/>
        </authorList>
    </citation>
    <scope>NUCLEOTIDE SEQUENCE</scope>
    <source>
        <strain evidence="2">CGMCC 1.15478</strain>
    </source>
</reference>
<keyword evidence="1" id="KW-0175">Coiled coil</keyword>
<comment type="caution">
    <text evidence="2">The sequence shown here is derived from an EMBL/GenBank/DDBJ whole genome shotgun (WGS) entry which is preliminary data.</text>
</comment>
<evidence type="ECO:0000313" key="3">
    <source>
        <dbReference type="Proteomes" id="UP000641514"/>
    </source>
</evidence>
<dbReference type="InterPro" id="IPR036365">
    <property type="entry name" value="PGBD-like_sf"/>
</dbReference>
<keyword evidence="3" id="KW-1185">Reference proteome</keyword>
<evidence type="ECO:0000313" key="2">
    <source>
        <dbReference type="EMBL" id="GGC54647.1"/>
    </source>
</evidence>